<dbReference type="AlphaFoldDB" id="A0A845AGM4"/>
<dbReference type="Proteomes" id="UP000439780">
    <property type="component" value="Unassembled WGS sequence"/>
</dbReference>
<organism evidence="1 2">
    <name type="scientific">Qipengyuania algicida</name>
    <dbReference type="NCBI Taxonomy" id="1836209"/>
    <lineage>
        <taxon>Bacteria</taxon>
        <taxon>Pseudomonadati</taxon>
        <taxon>Pseudomonadota</taxon>
        <taxon>Alphaproteobacteria</taxon>
        <taxon>Sphingomonadales</taxon>
        <taxon>Erythrobacteraceae</taxon>
        <taxon>Qipengyuania</taxon>
    </lineage>
</organism>
<keyword evidence="2" id="KW-1185">Reference proteome</keyword>
<evidence type="ECO:0000313" key="2">
    <source>
        <dbReference type="Proteomes" id="UP000439780"/>
    </source>
</evidence>
<name>A0A845AGM4_9SPHN</name>
<protein>
    <submittedName>
        <fullName evidence="1">Uncharacterized protein</fullName>
    </submittedName>
</protein>
<dbReference type="EMBL" id="WTYA01000004">
    <property type="protein sequence ID" value="MXP28617.1"/>
    <property type="molecule type" value="Genomic_DNA"/>
</dbReference>
<accession>A0A845AGM4</accession>
<gene>
    <name evidence="1" type="ORF">GRI58_07255</name>
</gene>
<proteinExistence type="predicted"/>
<comment type="caution">
    <text evidence="1">The sequence shown here is derived from an EMBL/GenBank/DDBJ whole genome shotgun (WGS) entry which is preliminary data.</text>
</comment>
<sequence length="65" mass="7227">MEEGSENQTIKRIEAALARIDRASERIAASTCASDAPRLPQDAAMRRKVEQAMSELDILIAELER</sequence>
<dbReference type="RefSeq" id="WP_160752906.1">
    <property type="nucleotide sequence ID" value="NZ_WTYA01000004.1"/>
</dbReference>
<evidence type="ECO:0000313" key="1">
    <source>
        <dbReference type="EMBL" id="MXP28617.1"/>
    </source>
</evidence>
<reference evidence="1 2" key="1">
    <citation type="submission" date="2019-12" db="EMBL/GenBank/DDBJ databases">
        <title>Genomic-based taxomic classification of the family Erythrobacteraceae.</title>
        <authorList>
            <person name="Xu L."/>
        </authorList>
    </citation>
    <scope>NUCLEOTIDE SEQUENCE [LARGE SCALE GENOMIC DNA]</scope>
    <source>
        <strain evidence="1 2">KEMB 9005-328</strain>
    </source>
</reference>